<comment type="similarity">
    <text evidence="1">Belongs to the glycosyltransferase 20 family.</text>
</comment>
<dbReference type="GO" id="GO:0005992">
    <property type="term" value="P:trehalose biosynthetic process"/>
    <property type="evidence" value="ECO:0007669"/>
    <property type="project" value="InterPro"/>
</dbReference>
<dbReference type="EMBL" id="CP003181">
    <property type="protein sequence ID" value="AHJ62565.1"/>
    <property type="molecule type" value="Genomic_DNA"/>
</dbReference>
<organism evidence="3 4">
    <name type="scientific">Granulibacter bethesdensis</name>
    <dbReference type="NCBI Taxonomy" id="364410"/>
    <lineage>
        <taxon>Bacteria</taxon>
        <taxon>Pseudomonadati</taxon>
        <taxon>Pseudomonadota</taxon>
        <taxon>Alphaproteobacteria</taxon>
        <taxon>Acetobacterales</taxon>
        <taxon>Acetobacteraceae</taxon>
        <taxon>Granulibacter</taxon>
    </lineage>
</organism>
<dbReference type="AlphaFoldDB" id="A0AAN0VFB7"/>
<dbReference type="PANTHER" id="PTHR10788:SF106">
    <property type="entry name" value="BCDNA.GH08860"/>
    <property type="match status" value="1"/>
</dbReference>
<gene>
    <name evidence="3" type="ORF">GbCGDNIH3_0746</name>
</gene>
<proteinExistence type="inferred from homology"/>
<reference evidence="4" key="1">
    <citation type="submission" date="2012-06" db="EMBL/GenBank/DDBJ databases">
        <title>Genome analysis of multiple Granulibacter bethesdensis isolates demonstrates substantial genome diversity.</title>
        <authorList>
            <person name="Greenberg D.E."/>
            <person name="Porcella S.F."/>
            <person name="Zarember K."/>
            <person name="Zelazny A.M."/>
            <person name="Bruno D."/>
            <person name="Martens C."/>
            <person name="Barbian K.D."/>
            <person name="Jaske E."/>
            <person name="Holland S.M."/>
        </authorList>
    </citation>
    <scope>NUCLEOTIDE SEQUENCE [LARGE SCALE GENOMIC DNA]</scope>
    <source>
        <strain evidence="4">CGDNIH3</strain>
    </source>
</reference>
<dbReference type="Pfam" id="PF00982">
    <property type="entry name" value="Glyco_transf_20"/>
    <property type="match status" value="1"/>
</dbReference>
<dbReference type="InterPro" id="IPR001830">
    <property type="entry name" value="Glyco_trans_20"/>
</dbReference>
<accession>A0AAN0VFB7</accession>
<dbReference type="GO" id="GO:0003825">
    <property type="term" value="F:alpha,alpha-trehalose-phosphate synthase (UDP-forming) activity"/>
    <property type="evidence" value="ECO:0007669"/>
    <property type="project" value="UniProtKB-EC"/>
</dbReference>
<dbReference type="PANTHER" id="PTHR10788">
    <property type="entry name" value="TREHALOSE-6-PHOSPHATE SYNTHASE"/>
    <property type="match status" value="1"/>
</dbReference>
<dbReference type="Proteomes" id="UP000019438">
    <property type="component" value="Chromosome"/>
</dbReference>
<keyword evidence="3" id="KW-0808">Transferase</keyword>
<dbReference type="Gene3D" id="3.40.50.2000">
    <property type="entry name" value="Glycogen Phosphorylase B"/>
    <property type="match status" value="2"/>
</dbReference>
<name>A0AAN0VFB7_9PROT</name>
<dbReference type="RefSeq" id="WP_025286263.1">
    <property type="nucleotide sequence ID" value="NZ_CP003181.2"/>
</dbReference>
<dbReference type="EC" id="2.4.1.15" evidence="3"/>
<evidence type="ECO:0000313" key="4">
    <source>
        <dbReference type="Proteomes" id="UP000019438"/>
    </source>
</evidence>
<sequence length="500" mass="55752">MSRLVVISNRVPLPGNDSLAGGLAVALSGLLQSKGGLWFGWSGRISDDGEDTIHHQADGQVDYATIDLRRHEHDGFYNRFANGTLWPLLHGMPDLVRFRQQDAATYRAVNQRFADLVSTLLKPDDFIWIHDYHFLPLASMLRQKGLRNPIGFFLHIPFCMHETLQTVPGMDGLVREMLQADLIGFQSTSDMDHFSQAAHQDGLVKGLPPTLETMQGHRVRLGVFPAAIDARGFAQTASTAMEGPEYRALQESLGTQSLILGVDRLDPTKGLRQKIGAYRQFLLRHPEWRELTSLLQIAAASRQDVEAYRRLKEDVTREAGAINAEMGTPHWQPLRLVTQAGRREIIAGYMRLAKVALVTPARDGMNLVAKEFIAAQRPEDPGVLILSRFAGAADHLEEALIVNPHDQDSLAETIARALSMPLAERRARWEALWQRLQQEDPVKWGRSFLASLMRSTHHPASYIPTNRLPHTHTSIIRAGSRPVGVHKQGASKKPLPSLNA</sequence>
<feature type="region of interest" description="Disordered" evidence="2">
    <location>
        <begin position="479"/>
        <end position="500"/>
    </location>
</feature>
<evidence type="ECO:0000313" key="3">
    <source>
        <dbReference type="EMBL" id="AHJ62565.1"/>
    </source>
</evidence>
<protein>
    <submittedName>
        <fullName evidence="3">Alpha,alpha-trehalose-phosphate synthase [UDP-forming]</fullName>
        <ecNumber evidence="3">2.4.1.15</ecNumber>
    </submittedName>
</protein>
<keyword evidence="3" id="KW-0328">Glycosyltransferase</keyword>
<dbReference type="KEGG" id="gbc:GbCGDNIH3_0746"/>
<dbReference type="CDD" id="cd03788">
    <property type="entry name" value="GT20_TPS"/>
    <property type="match status" value="1"/>
</dbReference>
<dbReference type="SUPFAM" id="SSF53756">
    <property type="entry name" value="UDP-Glycosyltransferase/glycogen phosphorylase"/>
    <property type="match status" value="1"/>
</dbReference>
<evidence type="ECO:0000256" key="1">
    <source>
        <dbReference type="ARBA" id="ARBA00008799"/>
    </source>
</evidence>
<evidence type="ECO:0000256" key="2">
    <source>
        <dbReference type="SAM" id="MobiDB-lite"/>
    </source>
</evidence>